<feature type="compositionally biased region" description="Basic and acidic residues" evidence="1">
    <location>
        <begin position="304"/>
        <end position="315"/>
    </location>
</feature>
<dbReference type="RefSeq" id="WP_184665203.1">
    <property type="nucleotide sequence ID" value="NZ_JACHHB010000017.1"/>
</dbReference>
<protein>
    <recommendedName>
        <fullName evidence="5">SHOCT domain-containing protein</fullName>
    </recommendedName>
</protein>
<comment type="caution">
    <text evidence="3">The sequence shown here is derived from an EMBL/GenBank/DDBJ whole genome shotgun (WGS) entry which is preliminary data.</text>
</comment>
<evidence type="ECO:0000256" key="2">
    <source>
        <dbReference type="SAM" id="Phobius"/>
    </source>
</evidence>
<evidence type="ECO:0008006" key="5">
    <source>
        <dbReference type="Google" id="ProtNLM"/>
    </source>
</evidence>
<organism evidence="3 4">
    <name type="scientific">Texcoconibacillus texcoconensis</name>
    <dbReference type="NCBI Taxonomy" id="1095777"/>
    <lineage>
        <taxon>Bacteria</taxon>
        <taxon>Bacillati</taxon>
        <taxon>Bacillota</taxon>
        <taxon>Bacilli</taxon>
        <taxon>Bacillales</taxon>
        <taxon>Bacillaceae</taxon>
        <taxon>Texcoconibacillus</taxon>
    </lineage>
</organism>
<feature type="region of interest" description="Disordered" evidence="1">
    <location>
        <begin position="288"/>
        <end position="324"/>
    </location>
</feature>
<keyword evidence="2" id="KW-1133">Transmembrane helix</keyword>
<proteinExistence type="predicted"/>
<feature type="transmembrane region" description="Helical" evidence="2">
    <location>
        <begin position="264"/>
        <end position="282"/>
    </location>
</feature>
<dbReference type="EMBL" id="JACHHB010000017">
    <property type="protein sequence ID" value="MBB5174797.1"/>
    <property type="molecule type" value="Genomic_DNA"/>
</dbReference>
<keyword evidence="2" id="KW-0812">Transmembrane</keyword>
<dbReference type="Proteomes" id="UP000551878">
    <property type="component" value="Unassembled WGS sequence"/>
</dbReference>
<reference evidence="3 4" key="1">
    <citation type="submission" date="2020-08" db="EMBL/GenBank/DDBJ databases">
        <title>Genomic Encyclopedia of Type Strains, Phase IV (KMG-IV): sequencing the most valuable type-strain genomes for metagenomic binning, comparative biology and taxonomic classification.</title>
        <authorList>
            <person name="Goeker M."/>
        </authorList>
    </citation>
    <scope>NUCLEOTIDE SEQUENCE [LARGE SCALE GENOMIC DNA]</scope>
    <source>
        <strain evidence="3 4">DSM 24696</strain>
    </source>
</reference>
<evidence type="ECO:0000313" key="3">
    <source>
        <dbReference type="EMBL" id="MBB5174797.1"/>
    </source>
</evidence>
<keyword evidence="2" id="KW-0472">Membrane</keyword>
<keyword evidence="4" id="KW-1185">Reference proteome</keyword>
<dbReference type="AlphaFoldDB" id="A0A840QU54"/>
<evidence type="ECO:0000256" key="1">
    <source>
        <dbReference type="SAM" id="MobiDB-lite"/>
    </source>
</evidence>
<evidence type="ECO:0000313" key="4">
    <source>
        <dbReference type="Proteomes" id="UP000551878"/>
    </source>
</evidence>
<gene>
    <name evidence="3" type="ORF">HNQ41_003020</name>
</gene>
<name>A0A840QU54_9BACI</name>
<accession>A0A840QU54</accession>
<sequence length="338" mass="38893">MILTYQKWLIASVVAIFSLTILQVNAVLGNEQESLIYEDLNVQVMPEYALPDGWDEERPNMLIGHHAILTNEGDSEFQEELSIHAPVDNPDFFPAFVGEYDDEDQLAAVEFTIDEKNEEIVWTPEQTIHPGETYQYVIEYYYYPFEIEDQTSYSFTFETNYPTKEATVAIYTPYGAENVEINHESDEQSEMMMVPVDGYRFSDLPVGEHEYFEVSYEKEDPITTIDALAKYEAPDDDMHAMFQNDLDNDTELGPTATMISTENSILISVSFVVAGSLFYLGMRQKYRAPQQSNHTNAKTKKGRIKEVDQEGEKQKLKQQFLDGEIDEETYRKKRSALS</sequence>